<name>A0ABR1DZW8_NECAM</name>
<accession>A0ABR1DZW8</accession>
<comment type="caution">
    <text evidence="1">The sequence shown here is derived from an EMBL/GenBank/DDBJ whole genome shotgun (WGS) entry which is preliminary data.</text>
</comment>
<reference evidence="1 2" key="1">
    <citation type="submission" date="2023-08" db="EMBL/GenBank/DDBJ databases">
        <title>A Necator americanus chromosomal reference genome.</title>
        <authorList>
            <person name="Ilik V."/>
            <person name="Petrzelkova K.J."/>
            <person name="Pardy F."/>
            <person name="Fuh T."/>
            <person name="Niatou-Singa F.S."/>
            <person name="Gouil Q."/>
            <person name="Baker L."/>
            <person name="Ritchie M.E."/>
            <person name="Jex A.R."/>
            <person name="Gazzola D."/>
            <person name="Li H."/>
            <person name="Toshio Fujiwara R."/>
            <person name="Zhan B."/>
            <person name="Aroian R.V."/>
            <person name="Pafco B."/>
            <person name="Schwarz E.M."/>
        </authorList>
    </citation>
    <scope>NUCLEOTIDE SEQUENCE [LARGE SCALE GENOMIC DNA]</scope>
    <source>
        <strain evidence="1 2">Aroian</strain>
        <tissue evidence="1">Whole animal</tissue>
    </source>
</reference>
<sequence>MQMTSGITGAVAIPSCAGPIGGGVVSAPLCCSYDEATPSPIHVPHSAMAKQQRQSAASATADNVRLAAADHILEYSACSSSTLSTPDALRVAYEQLRKGLFKMSSLTLVTLLGMLAAVHMSAAQNSDSYSTIVAKRGGARAFHSYFNVPNAKRLSVAAPYYLYEKRGGGRAFVGGWQPFDGISGRMERRGGGRAFSGWWGPNEYFSRFYENPYYKRSSNLWEFLEDRNGF</sequence>
<evidence type="ECO:0000313" key="1">
    <source>
        <dbReference type="EMBL" id="KAK6755975.1"/>
    </source>
</evidence>
<dbReference type="Proteomes" id="UP001303046">
    <property type="component" value="Unassembled WGS sequence"/>
</dbReference>
<dbReference type="EMBL" id="JAVFWL010000005">
    <property type="protein sequence ID" value="KAK6755975.1"/>
    <property type="molecule type" value="Genomic_DNA"/>
</dbReference>
<organism evidence="1 2">
    <name type="scientific">Necator americanus</name>
    <name type="common">Human hookworm</name>
    <dbReference type="NCBI Taxonomy" id="51031"/>
    <lineage>
        <taxon>Eukaryota</taxon>
        <taxon>Metazoa</taxon>
        <taxon>Ecdysozoa</taxon>
        <taxon>Nematoda</taxon>
        <taxon>Chromadorea</taxon>
        <taxon>Rhabditida</taxon>
        <taxon>Rhabditina</taxon>
        <taxon>Rhabditomorpha</taxon>
        <taxon>Strongyloidea</taxon>
        <taxon>Ancylostomatidae</taxon>
        <taxon>Bunostominae</taxon>
        <taxon>Necator</taxon>
    </lineage>
</organism>
<gene>
    <name evidence="1" type="primary">Necator_chrV.g19185</name>
    <name evidence="1" type="ORF">RB195_014393</name>
</gene>
<evidence type="ECO:0000313" key="2">
    <source>
        <dbReference type="Proteomes" id="UP001303046"/>
    </source>
</evidence>
<proteinExistence type="predicted"/>
<protein>
    <submittedName>
        <fullName evidence="1">Uncharacterized protein</fullName>
    </submittedName>
</protein>
<keyword evidence="2" id="KW-1185">Reference proteome</keyword>